<evidence type="ECO:0000313" key="2">
    <source>
        <dbReference type="EMBL" id="MBC2653468.1"/>
    </source>
</evidence>
<proteinExistence type="predicted"/>
<dbReference type="PRINTS" id="PR00412">
    <property type="entry name" value="EPOXHYDRLASE"/>
</dbReference>
<name>A0A7X1FAL5_9SPHN</name>
<dbReference type="PANTHER" id="PTHR43798:SF33">
    <property type="entry name" value="HYDROLASE, PUTATIVE (AFU_ORTHOLOGUE AFUA_2G14860)-RELATED"/>
    <property type="match status" value="1"/>
</dbReference>
<dbReference type="InterPro" id="IPR029058">
    <property type="entry name" value="AB_hydrolase_fold"/>
</dbReference>
<dbReference type="EMBL" id="JACLAU010000049">
    <property type="protein sequence ID" value="MBC2653468.1"/>
    <property type="molecule type" value="Genomic_DNA"/>
</dbReference>
<dbReference type="Gene3D" id="3.40.50.1820">
    <property type="entry name" value="alpha/beta hydrolase"/>
    <property type="match status" value="1"/>
</dbReference>
<accession>A0A7X1FAL5</accession>
<dbReference type="Proteomes" id="UP000520156">
    <property type="component" value="Unassembled WGS sequence"/>
</dbReference>
<dbReference type="InterPro" id="IPR000073">
    <property type="entry name" value="AB_hydrolase_1"/>
</dbReference>
<dbReference type="GO" id="GO:0016020">
    <property type="term" value="C:membrane"/>
    <property type="evidence" value="ECO:0007669"/>
    <property type="project" value="TreeGrafter"/>
</dbReference>
<organism evidence="2 3">
    <name type="scientific">Novosphingobium aerophilum</name>
    <dbReference type="NCBI Taxonomy" id="2839843"/>
    <lineage>
        <taxon>Bacteria</taxon>
        <taxon>Pseudomonadati</taxon>
        <taxon>Pseudomonadota</taxon>
        <taxon>Alphaproteobacteria</taxon>
        <taxon>Sphingomonadales</taxon>
        <taxon>Sphingomonadaceae</taxon>
        <taxon>Novosphingobium</taxon>
    </lineage>
</organism>
<dbReference type="AlphaFoldDB" id="A0A7X1FAL5"/>
<dbReference type="GO" id="GO:0016787">
    <property type="term" value="F:hydrolase activity"/>
    <property type="evidence" value="ECO:0007669"/>
    <property type="project" value="UniProtKB-KW"/>
</dbReference>
<keyword evidence="2" id="KW-0378">Hydrolase</keyword>
<dbReference type="Pfam" id="PF00561">
    <property type="entry name" value="Abhydrolase_1"/>
    <property type="match status" value="1"/>
</dbReference>
<feature type="domain" description="AB hydrolase-1" evidence="1">
    <location>
        <begin position="23"/>
        <end position="258"/>
    </location>
</feature>
<evidence type="ECO:0000259" key="1">
    <source>
        <dbReference type="Pfam" id="PF00561"/>
    </source>
</evidence>
<dbReference type="PRINTS" id="PR00111">
    <property type="entry name" value="ABHYDROLASE"/>
</dbReference>
<evidence type="ECO:0000313" key="3">
    <source>
        <dbReference type="Proteomes" id="UP000520156"/>
    </source>
</evidence>
<gene>
    <name evidence="2" type="ORF">H7F49_17420</name>
</gene>
<dbReference type="SUPFAM" id="SSF53474">
    <property type="entry name" value="alpha/beta-Hydrolases"/>
    <property type="match status" value="1"/>
</dbReference>
<reference evidence="2 3" key="1">
    <citation type="submission" date="2020-08" db="EMBL/GenBank/DDBJ databases">
        <title>The genome sequence of Novosphingobium flavum 4Y4.</title>
        <authorList>
            <person name="Liu Y."/>
        </authorList>
    </citation>
    <scope>NUCLEOTIDE SEQUENCE [LARGE SCALE GENOMIC DNA]</scope>
    <source>
        <strain evidence="2 3">4Y4</strain>
    </source>
</reference>
<keyword evidence="3" id="KW-1185">Reference proteome</keyword>
<sequence>MFERRYVQADGIATHYLEAGDGPTLVLVHGGGPGADAEGNWQDCIEQYAKVFHVIAVDMPGFGQTERPSPDAYNYGQSGRNRHLIAFIEAIAGGRPVHLIGNSMGGATSLGVAIHRPDLVDKLVLMGAAGLDIANPDKDSRKGLTGYDYTLEGMRRLVTTLAGPNYAMPEALLRHRYELTMLAGAREATTAIHEHTLLDKMTYPPELIATIQAPTLVVGGKIDKIAVLARTYGYLDLIPNSWGFILPHVAHWAMMEAPVEFVAVTTAFLRDDMFLAPQITPAA</sequence>
<comment type="caution">
    <text evidence="2">The sequence shown here is derived from an EMBL/GenBank/DDBJ whole genome shotgun (WGS) entry which is preliminary data.</text>
</comment>
<protein>
    <submittedName>
        <fullName evidence="2">Alpha/beta fold hydrolase</fullName>
    </submittedName>
</protein>
<dbReference type="InterPro" id="IPR050266">
    <property type="entry name" value="AB_hydrolase_sf"/>
</dbReference>
<dbReference type="InterPro" id="IPR000639">
    <property type="entry name" value="Epox_hydrolase-like"/>
</dbReference>
<dbReference type="PANTHER" id="PTHR43798">
    <property type="entry name" value="MONOACYLGLYCEROL LIPASE"/>
    <property type="match status" value="1"/>
</dbReference>